<dbReference type="RefSeq" id="WP_220334819.1">
    <property type="nucleotide sequence ID" value="NZ_JAEUAK010000004.1"/>
</dbReference>
<reference evidence="2 3" key="1">
    <citation type="journal article" date="2021" name="MBio">
        <title>Poor Competitiveness of Bradyrhizobium in Pigeon Pea Root Colonization in Indian Soils.</title>
        <authorList>
            <person name="Chalasani D."/>
            <person name="Basu A."/>
            <person name="Pullabhotla S.V.S.R.N."/>
            <person name="Jorrin B."/>
            <person name="Neal A.L."/>
            <person name="Poole P.S."/>
            <person name="Podile A.R."/>
            <person name="Tkacz A."/>
        </authorList>
    </citation>
    <scope>NUCLEOTIDE SEQUENCE [LARGE SCALE GENOMIC DNA]</scope>
    <source>
        <strain evidence="2 3">HU56</strain>
    </source>
</reference>
<comment type="caution">
    <text evidence="2">The sequence shown here is derived from an EMBL/GenBank/DDBJ whole genome shotgun (WGS) entry which is preliminary data.</text>
</comment>
<evidence type="ECO:0000313" key="3">
    <source>
        <dbReference type="Proteomes" id="UP000717752"/>
    </source>
</evidence>
<gene>
    <name evidence="2" type="ORF">JNB85_13665</name>
</gene>
<feature type="compositionally biased region" description="Acidic residues" evidence="1">
    <location>
        <begin position="198"/>
        <end position="220"/>
    </location>
</feature>
<feature type="region of interest" description="Disordered" evidence="1">
    <location>
        <begin position="175"/>
        <end position="230"/>
    </location>
</feature>
<protein>
    <submittedName>
        <fullName evidence="2">Uncharacterized protein</fullName>
    </submittedName>
</protein>
<accession>A0ABS7GUV9</accession>
<sequence length="272" mass="30109">MSENNSSLTYPVFKMLSTLNEPASRKEGRPIYDDQEVVEIRFSGNKQTVGVFPAHEQCEWGNDPVTQERVRLTYAQKYNEQYKKFKAGEAQAAHGTPLEELTFLTQGKRLELKALNIYTVESLAALDGNNLRMLGMGGRELKTQAQFYLDSASRNHDSSELAAENAALRKRLAELEQGKPAASKKGGKKASEPKPEPEVEDTTDTGEDAGADEGAGEVDADNPFADWEPEDIANWIRDTDPEFEIDGRWKKATLAEKAKELNDKIAAAKAKG</sequence>
<evidence type="ECO:0000313" key="2">
    <source>
        <dbReference type="EMBL" id="MBW9053457.1"/>
    </source>
</evidence>
<organism evidence="2 3">
    <name type="scientific">Rhizobium mesosinicum</name>
    <dbReference type="NCBI Taxonomy" id="335017"/>
    <lineage>
        <taxon>Bacteria</taxon>
        <taxon>Pseudomonadati</taxon>
        <taxon>Pseudomonadota</taxon>
        <taxon>Alphaproteobacteria</taxon>
        <taxon>Hyphomicrobiales</taxon>
        <taxon>Rhizobiaceae</taxon>
        <taxon>Rhizobium/Agrobacterium group</taxon>
        <taxon>Rhizobium</taxon>
    </lineage>
</organism>
<evidence type="ECO:0000256" key="1">
    <source>
        <dbReference type="SAM" id="MobiDB-lite"/>
    </source>
</evidence>
<name>A0ABS7GUV9_9HYPH</name>
<dbReference type="Proteomes" id="UP000717752">
    <property type="component" value="Unassembled WGS sequence"/>
</dbReference>
<dbReference type="EMBL" id="JAEUAK010000004">
    <property type="protein sequence ID" value="MBW9053457.1"/>
    <property type="molecule type" value="Genomic_DNA"/>
</dbReference>
<keyword evidence="3" id="KW-1185">Reference proteome</keyword>
<proteinExistence type="predicted"/>